<accession>A0AAV9EB53</accession>
<feature type="domain" description="Histone H2A C-terminal" evidence="1">
    <location>
        <begin position="43"/>
        <end position="66"/>
    </location>
</feature>
<protein>
    <recommendedName>
        <fullName evidence="1">Histone H2A C-terminal domain-containing protein</fullName>
    </recommendedName>
</protein>
<proteinExistence type="predicted"/>
<name>A0AAV9EB53_ACOCL</name>
<reference evidence="2" key="1">
    <citation type="journal article" date="2023" name="Nat. Commun.">
        <title>Diploid and tetraploid genomes of Acorus and the evolution of monocots.</title>
        <authorList>
            <person name="Ma L."/>
            <person name="Liu K.W."/>
            <person name="Li Z."/>
            <person name="Hsiao Y.Y."/>
            <person name="Qi Y."/>
            <person name="Fu T."/>
            <person name="Tang G.D."/>
            <person name="Zhang D."/>
            <person name="Sun W.H."/>
            <person name="Liu D.K."/>
            <person name="Li Y."/>
            <person name="Chen G.Z."/>
            <person name="Liu X.D."/>
            <person name="Liao X.Y."/>
            <person name="Jiang Y.T."/>
            <person name="Yu X."/>
            <person name="Hao Y."/>
            <person name="Huang J."/>
            <person name="Zhao X.W."/>
            <person name="Ke S."/>
            <person name="Chen Y.Y."/>
            <person name="Wu W.L."/>
            <person name="Hsu J.L."/>
            <person name="Lin Y.F."/>
            <person name="Huang M.D."/>
            <person name="Li C.Y."/>
            <person name="Huang L."/>
            <person name="Wang Z.W."/>
            <person name="Zhao X."/>
            <person name="Zhong W.Y."/>
            <person name="Peng D.H."/>
            <person name="Ahmad S."/>
            <person name="Lan S."/>
            <person name="Zhang J.S."/>
            <person name="Tsai W.C."/>
            <person name="Van de Peer Y."/>
            <person name="Liu Z.J."/>
        </authorList>
    </citation>
    <scope>NUCLEOTIDE SEQUENCE</scope>
    <source>
        <strain evidence="2">CP</strain>
    </source>
</reference>
<dbReference type="Proteomes" id="UP001180020">
    <property type="component" value="Unassembled WGS sequence"/>
</dbReference>
<dbReference type="EMBL" id="JAUJYO010000008">
    <property type="protein sequence ID" value="KAK1310721.1"/>
    <property type="molecule type" value="Genomic_DNA"/>
</dbReference>
<dbReference type="InterPro" id="IPR032454">
    <property type="entry name" value="Histone_H2A_C"/>
</dbReference>
<evidence type="ECO:0000259" key="1">
    <source>
        <dbReference type="Pfam" id="PF16211"/>
    </source>
</evidence>
<keyword evidence="3" id="KW-1185">Reference proteome</keyword>
<dbReference type="AlphaFoldDB" id="A0AAV9EB53"/>
<evidence type="ECO:0000313" key="2">
    <source>
        <dbReference type="EMBL" id="KAK1310721.1"/>
    </source>
</evidence>
<dbReference type="Pfam" id="PF16211">
    <property type="entry name" value="Histone_H2A_C"/>
    <property type="match status" value="1"/>
</dbReference>
<organism evidence="2 3">
    <name type="scientific">Acorus calamus</name>
    <name type="common">Sweet flag</name>
    <dbReference type="NCBI Taxonomy" id="4465"/>
    <lineage>
        <taxon>Eukaryota</taxon>
        <taxon>Viridiplantae</taxon>
        <taxon>Streptophyta</taxon>
        <taxon>Embryophyta</taxon>
        <taxon>Tracheophyta</taxon>
        <taxon>Spermatophyta</taxon>
        <taxon>Magnoliopsida</taxon>
        <taxon>Liliopsida</taxon>
        <taxon>Acoraceae</taxon>
        <taxon>Acorus</taxon>
    </lineage>
</organism>
<reference evidence="2" key="2">
    <citation type="submission" date="2023-06" db="EMBL/GenBank/DDBJ databases">
        <authorList>
            <person name="Ma L."/>
            <person name="Liu K.-W."/>
            <person name="Li Z."/>
            <person name="Hsiao Y.-Y."/>
            <person name="Qi Y."/>
            <person name="Fu T."/>
            <person name="Tang G."/>
            <person name="Zhang D."/>
            <person name="Sun W.-H."/>
            <person name="Liu D.-K."/>
            <person name="Li Y."/>
            <person name="Chen G.-Z."/>
            <person name="Liu X.-D."/>
            <person name="Liao X.-Y."/>
            <person name="Jiang Y.-T."/>
            <person name="Yu X."/>
            <person name="Hao Y."/>
            <person name="Huang J."/>
            <person name="Zhao X.-W."/>
            <person name="Ke S."/>
            <person name="Chen Y.-Y."/>
            <person name="Wu W.-L."/>
            <person name="Hsu J.-L."/>
            <person name="Lin Y.-F."/>
            <person name="Huang M.-D."/>
            <person name="Li C.-Y."/>
            <person name="Huang L."/>
            <person name="Wang Z.-W."/>
            <person name="Zhao X."/>
            <person name="Zhong W.-Y."/>
            <person name="Peng D.-H."/>
            <person name="Ahmad S."/>
            <person name="Lan S."/>
            <person name="Zhang J.-S."/>
            <person name="Tsai W.-C."/>
            <person name="Van De Peer Y."/>
            <person name="Liu Z.-J."/>
        </authorList>
    </citation>
    <scope>NUCLEOTIDE SEQUENCE</scope>
    <source>
        <strain evidence="2">CP</strain>
        <tissue evidence="2">Leaves</tissue>
    </source>
</reference>
<evidence type="ECO:0000313" key="3">
    <source>
        <dbReference type="Proteomes" id="UP001180020"/>
    </source>
</evidence>
<comment type="caution">
    <text evidence="2">The sequence shown here is derived from an EMBL/GenBank/DDBJ whole genome shotgun (WGS) entry which is preliminary data.</text>
</comment>
<sequence>MAALQFPVGCIPRIRPTRRQRRPDLLGCRPRILGGQAWEAVAGVKIAHDGILLKIHQALLPKKTRKFGELTPDGPTTSPKKN</sequence>
<gene>
    <name evidence="2" type="ORF">QJS10_CPA08g00377</name>
</gene>